<accession>A0A8C6N2Q4</accession>
<feature type="region of interest" description="Disordered" evidence="1">
    <location>
        <begin position="9"/>
        <end position="28"/>
    </location>
</feature>
<keyword evidence="3" id="KW-1185">Reference proteome</keyword>
<evidence type="ECO:0000313" key="3">
    <source>
        <dbReference type="Proteomes" id="UP000694415"/>
    </source>
</evidence>
<evidence type="ECO:0000313" key="2">
    <source>
        <dbReference type="Ensembl" id="ENSMSIP00000031012.1"/>
    </source>
</evidence>
<reference evidence="2" key="2">
    <citation type="submission" date="2025-09" db="UniProtKB">
        <authorList>
            <consortium name="Ensembl"/>
        </authorList>
    </citation>
    <scope>IDENTIFICATION</scope>
</reference>
<dbReference type="AlphaFoldDB" id="A0A8C6N2Q4"/>
<name>A0A8C6N2Q4_MUSSI</name>
<evidence type="ECO:0000256" key="1">
    <source>
        <dbReference type="SAM" id="MobiDB-lite"/>
    </source>
</evidence>
<dbReference type="Proteomes" id="UP000694415">
    <property type="component" value="Unplaced"/>
</dbReference>
<proteinExistence type="predicted"/>
<sequence>MCSISIYSENAPGTPSPPAAADFSTAAGPRYFPERPGALPVEKPVIGWCSLPDPGAPASSSGRWWGDGVKTRVEGQAEISYAQTITMGSKPQNIYLFQPNDSIKWTPAMFLSMNHCT</sequence>
<dbReference type="Ensembl" id="ENSMSIT00000039079.1">
    <property type="protein sequence ID" value="ENSMSIP00000031012.1"/>
    <property type="gene ID" value="ENSMSIG00000025964.1"/>
</dbReference>
<organism evidence="2 3">
    <name type="scientific">Mus spicilegus</name>
    <name type="common">Mound-building mouse</name>
    <dbReference type="NCBI Taxonomy" id="10103"/>
    <lineage>
        <taxon>Eukaryota</taxon>
        <taxon>Metazoa</taxon>
        <taxon>Chordata</taxon>
        <taxon>Craniata</taxon>
        <taxon>Vertebrata</taxon>
        <taxon>Euteleostomi</taxon>
        <taxon>Mammalia</taxon>
        <taxon>Eutheria</taxon>
        <taxon>Euarchontoglires</taxon>
        <taxon>Glires</taxon>
        <taxon>Rodentia</taxon>
        <taxon>Myomorpha</taxon>
        <taxon>Muroidea</taxon>
        <taxon>Muridae</taxon>
        <taxon>Murinae</taxon>
        <taxon>Mus</taxon>
        <taxon>Mus</taxon>
    </lineage>
</organism>
<protein>
    <submittedName>
        <fullName evidence="2">Predicted gene 12689</fullName>
    </submittedName>
</protein>
<dbReference type="GeneTree" id="ENSGT00860000136250"/>
<reference evidence="2" key="1">
    <citation type="submission" date="2025-08" db="UniProtKB">
        <authorList>
            <consortium name="Ensembl"/>
        </authorList>
    </citation>
    <scope>IDENTIFICATION</scope>
</reference>